<name>A0A849CH09_9NOCA</name>
<organism evidence="3 4">
    <name type="scientific">Nocardia uniformis</name>
    <dbReference type="NCBI Taxonomy" id="53432"/>
    <lineage>
        <taxon>Bacteria</taxon>
        <taxon>Bacillati</taxon>
        <taxon>Actinomycetota</taxon>
        <taxon>Actinomycetes</taxon>
        <taxon>Mycobacteriales</taxon>
        <taxon>Nocardiaceae</taxon>
        <taxon>Nocardia</taxon>
    </lineage>
</organism>
<keyword evidence="4" id="KW-1185">Reference proteome</keyword>
<evidence type="ECO:0000256" key="1">
    <source>
        <dbReference type="SAM" id="MobiDB-lite"/>
    </source>
</evidence>
<feature type="region of interest" description="Disordered" evidence="1">
    <location>
        <begin position="26"/>
        <end position="82"/>
    </location>
</feature>
<dbReference type="Pfam" id="PF13488">
    <property type="entry name" value="Gly-zipper_Omp"/>
    <property type="match status" value="1"/>
</dbReference>
<accession>A0A849CH09</accession>
<comment type="caution">
    <text evidence="3">The sequence shown here is derived from an EMBL/GenBank/DDBJ whole genome shotgun (WGS) entry which is preliminary data.</text>
</comment>
<reference evidence="3 4" key="1">
    <citation type="submission" date="2020-05" db="EMBL/GenBank/DDBJ databases">
        <title>MicrobeNet Type strains.</title>
        <authorList>
            <person name="Nicholson A.C."/>
        </authorList>
    </citation>
    <scope>NUCLEOTIDE SEQUENCE [LARGE SCALE GENOMIC DNA]</scope>
    <source>
        <strain evidence="3 4">JCM 3224</strain>
    </source>
</reference>
<dbReference type="InterPro" id="IPR039567">
    <property type="entry name" value="Gly-zipper"/>
</dbReference>
<dbReference type="AlphaFoldDB" id="A0A849CH09"/>
<feature type="domain" description="Glycine zipper" evidence="2">
    <location>
        <begin position="124"/>
        <end position="165"/>
    </location>
</feature>
<evidence type="ECO:0000313" key="3">
    <source>
        <dbReference type="EMBL" id="NNH76057.1"/>
    </source>
</evidence>
<proteinExistence type="predicted"/>
<feature type="compositionally biased region" description="Polar residues" evidence="1">
    <location>
        <begin position="26"/>
        <end position="47"/>
    </location>
</feature>
<sequence length="173" mass="16239">MTGVDGDGNPVHVDVPATADTVTTFANPDQDNGNTLSQDLSNGSTAIGNVGGAAQGGADKTPQGSHWAPGSGPTLTPEEAARAAKLAKGLTVVSIGMEVGSAVTDLANGKPPGETIGKSGGAIGGGWAGAATGAAIGGAVGGPVGAVIGGGIGAFAGSTYGAKAGKWLGSLFD</sequence>
<evidence type="ECO:0000313" key="4">
    <source>
        <dbReference type="Proteomes" id="UP000586827"/>
    </source>
</evidence>
<protein>
    <recommendedName>
        <fullName evidence="2">Glycine zipper domain-containing protein</fullName>
    </recommendedName>
</protein>
<dbReference type="Proteomes" id="UP000586827">
    <property type="component" value="Unassembled WGS sequence"/>
</dbReference>
<dbReference type="EMBL" id="JABELX010000035">
    <property type="protein sequence ID" value="NNH76057.1"/>
    <property type="molecule type" value="Genomic_DNA"/>
</dbReference>
<evidence type="ECO:0000259" key="2">
    <source>
        <dbReference type="Pfam" id="PF13488"/>
    </source>
</evidence>
<gene>
    <name evidence="3" type="ORF">HLB23_40480</name>
</gene>